<evidence type="ECO:0000313" key="1">
    <source>
        <dbReference type="EMBL" id="KAG2113948.1"/>
    </source>
</evidence>
<keyword evidence="2" id="KW-1185">Reference proteome</keyword>
<reference evidence="1" key="1">
    <citation type="journal article" date="2020" name="New Phytol.">
        <title>Comparative genomics reveals dynamic genome evolution in host specialist ectomycorrhizal fungi.</title>
        <authorList>
            <person name="Lofgren L.A."/>
            <person name="Nguyen N.H."/>
            <person name="Vilgalys R."/>
            <person name="Ruytinx J."/>
            <person name="Liao H.L."/>
            <person name="Branco S."/>
            <person name="Kuo A."/>
            <person name="LaButti K."/>
            <person name="Lipzen A."/>
            <person name="Andreopoulos W."/>
            <person name="Pangilinan J."/>
            <person name="Riley R."/>
            <person name="Hundley H."/>
            <person name="Na H."/>
            <person name="Barry K."/>
            <person name="Grigoriev I.V."/>
            <person name="Stajich J.E."/>
            <person name="Kennedy P.G."/>
        </authorList>
    </citation>
    <scope>NUCLEOTIDE SEQUENCE</scope>
    <source>
        <strain evidence="1">FC423</strain>
    </source>
</reference>
<dbReference type="OrthoDB" id="2670023at2759"/>
<proteinExistence type="predicted"/>
<dbReference type="Proteomes" id="UP000823399">
    <property type="component" value="Unassembled WGS sequence"/>
</dbReference>
<accession>A0A9P7FEK8</accession>
<comment type="caution">
    <text evidence="1">The sequence shown here is derived from an EMBL/GenBank/DDBJ whole genome shotgun (WGS) entry which is preliminary data.</text>
</comment>
<dbReference type="GeneID" id="64693292"/>
<gene>
    <name evidence="1" type="ORF">F5147DRAFT_571101</name>
</gene>
<evidence type="ECO:0000313" key="2">
    <source>
        <dbReference type="Proteomes" id="UP000823399"/>
    </source>
</evidence>
<dbReference type="EMBL" id="JABBWM010000011">
    <property type="protein sequence ID" value="KAG2113948.1"/>
    <property type="molecule type" value="Genomic_DNA"/>
</dbReference>
<name>A0A9P7FEK8_9AGAM</name>
<dbReference type="AlphaFoldDB" id="A0A9P7FEK8"/>
<organism evidence="1 2">
    <name type="scientific">Suillus discolor</name>
    <dbReference type="NCBI Taxonomy" id="1912936"/>
    <lineage>
        <taxon>Eukaryota</taxon>
        <taxon>Fungi</taxon>
        <taxon>Dikarya</taxon>
        <taxon>Basidiomycota</taxon>
        <taxon>Agaricomycotina</taxon>
        <taxon>Agaricomycetes</taxon>
        <taxon>Agaricomycetidae</taxon>
        <taxon>Boletales</taxon>
        <taxon>Suillineae</taxon>
        <taxon>Suillaceae</taxon>
        <taxon>Suillus</taxon>
    </lineage>
</organism>
<protein>
    <submittedName>
        <fullName evidence="1">Uncharacterized protein</fullName>
    </submittedName>
</protein>
<dbReference type="RefSeq" id="XP_041296242.1">
    <property type="nucleotide sequence ID" value="XM_041431033.1"/>
</dbReference>
<sequence>MGDPLGERAWILLSGIHYPGDLPDCPDSLAADRFYLYQVSEAEYVVMDKFCRLEPELTVPVTLLMNPCFEIDRWYWRHMGLRRGYSRCELRTLERKRTWRSGSMGDVLAEHATFLLDAKTDYLYDGPVCKC</sequence>